<dbReference type="OrthoDB" id="3243310at2759"/>
<feature type="region of interest" description="Disordered" evidence="1">
    <location>
        <begin position="1"/>
        <end position="31"/>
    </location>
</feature>
<feature type="compositionally biased region" description="Polar residues" evidence="1">
    <location>
        <begin position="470"/>
        <end position="483"/>
    </location>
</feature>
<feature type="compositionally biased region" description="Basic and acidic residues" evidence="1">
    <location>
        <begin position="233"/>
        <end position="250"/>
    </location>
</feature>
<feature type="compositionally biased region" description="Basic and acidic residues" evidence="1">
    <location>
        <begin position="433"/>
        <end position="449"/>
    </location>
</feature>
<feature type="compositionally biased region" description="Polar residues" evidence="1">
    <location>
        <begin position="123"/>
        <end position="139"/>
    </location>
</feature>
<feature type="region of interest" description="Disordered" evidence="1">
    <location>
        <begin position="932"/>
        <end position="953"/>
    </location>
</feature>
<feature type="compositionally biased region" description="Low complexity" evidence="1">
    <location>
        <begin position="285"/>
        <end position="298"/>
    </location>
</feature>
<organism evidence="2 3">
    <name type="scientific">Suillus luteus UH-Slu-Lm8-n1</name>
    <dbReference type="NCBI Taxonomy" id="930992"/>
    <lineage>
        <taxon>Eukaryota</taxon>
        <taxon>Fungi</taxon>
        <taxon>Dikarya</taxon>
        <taxon>Basidiomycota</taxon>
        <taxon>Agaricomycotina</taxon>
        <taxon>Agaricomycetes</taxon>
        <taxon>Agaricomycetidae</taxon>
        <taxon>Boletales</taxon>
        <taxon>Suillineae</taxon>
        <taxon>Suillaceae</taxon>
        <taxon>Suillus</taxon>
    </lineage>
</organism>
<dbReference type="EMBL" id="KN835575">
    <property type="protein sequence ID" value="KIK35949.1"/>
    <property type="molecule type" value="Genomic_DNA"/>
</dbReference>
<protein>
    <submittedName>
        <fullName evidence="2">Uncharacterized protein</fullName>
    </submittedName>
</protein>
<feature type="compositionally biased region" description="Acidic residues" evidence="1">
    <location>
        <begin position="423"/>
        <end position="432"/>
    </location>
</feature>
<dbReference type="AlphaFoldDB" id="A0A0D0ACW1"/>
<feature type="compositionally biased region" description="Basic and acidic residues" evidence="1">
    <location>
        <begin position="508"/>
        <end position="519"/>
    </location>
</feature>
<feature type="compositionally biased region" description="Polar residues" evidence="1">
    <location>
        <begin position="731"/>
        <end position="741"/>
    </location>
</feature>
<feature type="compositionally biased region" description="Basic and acidic residues" evidence="1">
    <location>
        <begin position="411"/>
        <end position="422"/>
    </location>
</feature>
<feature type="region of interest" description="Disordered" evidence="1">
    <location>
        <begin position="731"/>
        <end position="799"/>
    </location>
</feature>
<dbReference type="InParanoid" id="A0A0D0ACW1"/>
<feature type="compositionally biased region" description="Polar residues" evidence="1">
    <location>
        <begin position="1"/>
        <end position="13"/>
    </location>
</feature>
<proteinExistence type="predicted"/>
<feature type="compositionally biased region" description="Low complexity" evidence="1">
    <location>
        <begin position="45"/>
        <end position="56"/>
    </location>
</feature>
<evidence type="ECO:0000256" key="1">
    <source>
        <dbReference type="SAM" id="MobiDB-lite"/>
    </source>
</evidence>
<feature type="region of interest" description="Disordered" evidence="1">
    <location>
        <begin position="227"/>
        <end position="327"/>
    </location>
</feature>
<feature type="compositionally biased region" description="Polar residues" evidence="1">
    <location>
        <begin position="57"/>
        <end position="81"/>
    </location>
</feature>
<feature type="compositionally biased region" description="Basic and acidic residues" evidence="1">
    <location>
        <begin position="264"/>
        <end position="284"/>
    </location>
</feature>
<sequence length="1013" mass="111655">MFSGVQGSSQNTPPREMSPSPRQRTIKAQSLPIVPSLMQIYGAATQSANQRQAQQASPTTANISPQSKRTSSPSALTQAAPNVTKLPSPLNQPSHLREEAIQGHYPPSASIHPNMHQAPPPQHSLSQPNMHQPPLTQHSLSQPNIHAHLMNPQMGYPRPINRVPPPQFLTHFHAMEENWHMTEELMAEIERADYAQALSQQPPVPGMSGVAYAGGAASGAVYVREVPSPLKDPVGDRVRANERSSPKDADGQGSGGMQRSRSIRVVEREKEVQPSDSARSRERSLPSSQTGSPSYSPSGHPQQRVPSPERTSPPYHTPTGSSGGESVTAVDVDYVSYKQDSYQSNGSYSLRLPSPPLTARKAVAADNARVTPPAVSKLASNTPPLQAMKTRTPDKSLPVQEEPEDDIATPKNDDNYTHGNDYHEEEDNDTLIESDHDFPIGGSGDHDGEPESYTPRSPTASLPEPYSARQYPTQPASQRLSSLTKHHRNGSTDRLGLRSFDAAVFEKPPIRSTEERRESPALPVRLTTEQIDSVPEHDLRHQPSRTFPDTRGAEPQQQQQQQSNGRPHPLQNQVYSDDQNHDDAAAAYISHYFQSPRPVAPIPPTPHSQTAAPSPLISSMQSMQASPAPPVGSPYPYPFSHVRRNNAYSAYPIHTAPSSNYDPNHPSAIEEQFALQMQMYALNNHTALSDSTFSPSSTPFPGPGYNPWTFLQASRAFGGGVRPRFDSTATMSIQSSPSHQPVSLPFPTSRVRRRQASTDLRVQSTKRKVKPPPRVESTQPRDTSPEPYSSGEETAGEERFEVAEEGNWVNGMVPDDGTEWVDEDEDEKDDLLDLEYHPNYVNNIEKRRRRWDTRWEALQQAFQALDCETDTTMVLLAAPSHSTKLHALTSRSIRREIGTQSPSMHNMRNSFRGIAARRRASRAKGTTLVERLLNSTSSGDGSDGSSESREGDLKRALETALGSLGALRSIYDHRVARWEDEMGRISDERDRVELLLRQTLGVGLQNGNDLPDA</sequence>
<dbReference type="STRING" id="930992.A0A0D0ACW1"/>
<feature type="region of interest" description="Disordered" evidence="1">
    <location>
        <begin position="104"/>
        <end position="139"/>
    </location>
</feature>
<dbReference type="HOGENOM" id="CLU_004143_0_0_1"/>
<feature type="region of interest" description="Disordered" evidence="1">
    <location>
        <begin position="45"/>
        <end position="92"/>
    </location>
</feature>
<reference evidence="3" key="2">
    <citation type="submission" date="2015-01" db="EMBL/GenBank/DDBJ databases">
        <title>Evolutionary Origins and Diversification of the Mycorrhizal Mutualists.</title>
        <authorList>
            <consortium name="DOE Joint Genome Institute"/>
            <consortium name="Mycorrhizal Genomics Consortium"/>
            <person name="Kohler A."/>
            <person name="Kuo A."/>
            <person name="Nagy L.G."/>
            <person name="Floudas D."/>
            <person name="Copeland A."/>
            <person name="Barry K.W."/>
            <person name="Cichocki N."/>
            <person name="Veneault-Fourrey C."/>
            <person name="LaButti K."/>
            <person name="Lindquist E.A."/>
            <person name="Lipzen A."/>
            <person name="Lundell T."/>
            <person name="Morin E."/>
            <person name="Murat C."/>
            <person name="Riley R."/>
            <person name="Ohm R."/>
            <person name="Sun H."/>
            <person name="Tunlid A."/>
            <person name="Henrissat B."/>
            <person name="Grigoriev I.V."/>
            <person name="Hibbett D.S."/>
            <person name="Martin F."/>
        </authorList>
    </citation>
    <scope>NUCLEOTIDE SEQUENCE [LARGE SCALE GENOMIC DNA]</scope>
    <source>
        <strain evidence="3">UH-Slu-Lm8-n1</strain>
    </source>
</reference>
<feature type="compositionally biased region" description="Low complexity" evidence="1">
    <location>
        <begin position="935"/>
        <end position="945"/>
    </location>
</feature>
<feature type="region of interest" description="Disordered" evidence="1">
    <location>
        <begin position="363"/>
        <end position="576"/>
    </location>
</feature>
<accession>A0A0D0ACW1</accession>
<gene>
    <name evidence="2" type="ORF">CY34DRAFT_811744</name>
</gene>
<evidence type="ECO:0000313" key="3">
    <source>
        <dbReference type="Proteomes" id="UP000054485"/>
    </source>
</evidence>
<reference evidence="2 3" key="1">
    <citation type="submission" date="2014-04" db="EMBL/GenBank/DDBJ databases">
        <authorList>
            <consortium name="DOE Joint Genome Institute"/>
            <person name="Kuo A."/>
            <person name="Ruytinx J."/>
            <person name="Rineau F."/>
            <person name="Colpaert J."/>
            <person name="Kohler A."/>
            <person name="Nagy L.G."/>
            <person name="Floudas D."/>
            <person name="Copeland A."/>
            <person name="Barry K.W."/>
            <person name="Cichocki N."/>
            <person name="Veneault-Fourrey C."/>
            <person name="LaButti K."/>
            <person name="Lindquist E.A."/>
            <person name="Lipzen A."/>
            <person name="Lundell T."/>
            <person name="Morin E."/>
            <person name="Murat C."/>
            <person name="Sun H."/>
            <person name="Tunlid A."/>
            <person name="Henrissat B."/>
            <person name="Grigoriev I.V."/>
            <person name="Hibbett D.S."/>
            <person name="Martin F."/>
            <person name="Nordberg H.P."/>
            <person name="Cantor M.N."/>
            <person name="Hua S.X."/>
        </authorList>
    </citation>
    <scope>NUCLEOTIDE SEQUENCE [LARGE SCALE GENOMIC DNA]</scope>
    <source>
        <strain evidence="2 3">UH-Slu-Lm8-n1</strain>
    </source>
</reference>
<name>A0A0D0ACW1_9AGAM</name>
<dbReference type="Proteomes" id="UP000054485">
    <property type="component" value="Unassembled WGS sequence"/>
</dbReference>
<evidence type="ECO:0000313" key="2">
    <source>
        <dbReference type="EMBL" id="KIK35949.1"/>
    </source>
</evidence>
<keyword evidence="3" id="KW-1185">Reference proteome</keyword>